<organism evidence="1 2">
    <name type="scientific">Spiromyces aspiralis</name>
    <dbReference type="NCBI Taxonomy" id="68401"/>
    <lineage>
        <taxon>Eukaryota</taxon>
        <taxon>Fungi</taxon>
        <taxon>Fungi incertae sedis</taxon>
        <taxon>Zoopagomycota</taxon>
        <taxon>Kickxellomycotina</taxon>
        <taxon>Kickxellomycetes</taxon>
        <taxon>Kickxellales</taxon>
        <taxon>Kickxellaceae</taxon>
        <taxon>Spiromyces</taxon>
    </lineage>
</organism>
<proteinExistence type="predicted"/>
<gene>
    <name evidence="1" type="primary">NUT2</name>
    <name evidence="1" type="ORF">EV182_003659</name>
</gene>
<dbReference type="Proteomes" id="UP001145114">
    <property type="component" value="Unassembled WGS sequence"/>
</dbReference>
<evidence type="ECO:0000313" key="1">
    <source>
        <dbReference type="EMBL" id="KAJ1674253.1"/>
    </source>
</evidence>
<keyword evidence="2" id="KW-1185">Reference proteome</keyword>
<accession>A0ACC1HEU9</accession>
<dbReference type="EMBL" id="JAMZIH010006127">
    <property type="protein sequence ID" value="KAJ1674253.1"/>
    <property type="molecule type" value="Genomic_DNA"/>
</dbReference>
<reference evidence="1" key="1">
    <citation type="submission" date="2022-06" db="EMBL/GenBank/DDBJ databases">
        <title>Phylogenomic reconstructions and comparative analyses of Kickxellomycotina fungi.</title>
        <authorList>
            <person name="Reynolds N.K."/>
            <person name="Stajich J.E."/>
            <person name="Barry K."/>
            <person name="Grigoriev I.V."/>
            <person name="Crous P."/>
            <person name="Smith M.E."/>
        </authorList>
    </citation>
    <scope>NUCLEOTIDE SEQUENCE</scope>
    <source>
        <strain evidence="1">RSA 2271</strain>
    </source>
</reference>
<comment type="caution">
    <text evidence="1">The sequence shown here is derived from an EMBL/GenBank/DDBJ whole genome shotgun (WGS) entry which is preliminary data.</text>
</comment>
<evidence type="ECO:0000313" key="2">
    <source>
        <dbReference type="Proteomes" id="UP001145114"/>
    </source>
</evidence>
<name>A0ACC1HEU9_9FUNG</name>
<protein>
    <submittedName>
        <fullName evidence="1">RNA polymerase II mediator complex subunit</fullName>
    </submittedName>
</protein>
<sequence>MQPDKPKSQSSGMNGNGIDSASSISAADSGLGNREEARARVENVIQDIVENLLEVGITAHDPQPNGETILQRRLEGLCENYQKLSDLKDTVDIRIPQDIIKQIYDDRNPENFTKDFTNRVTTEHQFVNAKMKSLMASEFKDELESELKDMFGSSEQDERIDYVHS</sequence>